<dbReference type="GO" id="GO:0009507">
    <property type="term" value="C:chloroplast"/>
    <property type="evidence" value="ECO:0007669"/>
    <property type="project" value="TreeGrafter"/>
</dbReference>
<protein>
    <submittedName>
        <fullName evidence="2">Uncharacterized protein</fullName>
    </submittedName>
</protein>
<reference evidence="2 3" key="1">
    <citation type="submission" date="2024-01" db="EMBL/GenBank/DDBJ databases">
        <title>A telomere-to-telomere, gap-free genome of sweet tea (Lithocarpus litseifolius).</title>
        <authorList>
            <person name="Zhou J."/>
        </authorList>
    </citation>
    <scope>NUCLEOTIDE SEQUENCE [LARGE SCALE GENOMIC DNA]</scope>
    <source>
        <strain evidence="2">Zhou-2022a</strain>
        <tissue evidence="2">Leaf</tissue>
    </source>
</reference>
<comment type="caution">
    <text evidence="2">The sequence shown here is derived from an EMBL/GenBank/DDBJ whole genome shotgun (WGS) entry which is preliminary data.</text>
</comment>
<evidence type="ECO:0000313" key="3">
    <source>
        <dbReference type="Proteomes" id="UP001459277"/>
    </source>
</evidence>
<feature type="region of interest" description="Disordered" evidence="1">
    <location>
        <begin position="292"/>
        <end position="327"/>
    </location>
</feature>
<proteinExistence type="predicted"/>
<feature type="compositionally biased region" description="Low complexity" evidence="1">
    <location>
        <begin position="314"/>
        <end position="327"/>
    </location>
</feature>
<feature type="region of interest" description="Disordered" evidence="1">
    <location>
        <begin position="88"/>
        <end position="216"/>
    </location>
</feature>
<dbReference type="Proteomes" id="UP001459277">
    <property type="component" value="Unassembled WGS sequence"/>
</dbReference>
<evidence type="ECO:0000313" key="2">
    <source>
        <dbReference type="EMBL" id="KAK9995921.1"/>
    </source>
</evidence>
<dbReference type="PANTHER" id="PTHR36764:SF1">
    <property type="entry name" value="TRNA (ILE)-LYSIDINE SYNTHASE"/>
    <property type="match status" value="1"/>
</dbReference>
<dbReference type="AlphaFoldDB" id="A0AAW2CDK8"/>
<dbReference type="PANTHER" id="PTHR36764">
    <property type="entry name" value="TRNA (ILE)-LYSIDINE SYNTHASE"/>
    <property type="match status" value="1"/>
</dbReference>
<sequence>MAVTWGGLDENKTEIKPEIDTKRIHGSIRFGSEREREREIEKKMVAISLYRGNLHRVPDVPRRWLMPTPKLSLKDFKSLLHRRSKALSRLRSTTPDPDPNPSPNPDPNQQPEAPKEIPVSVEPKLEEEKAGDCEEAPPKNEENDQRGTDGGDCSAKPVVVVDAPDLKPEKNDSGAVGADVDGQALPAETKPADLAIANPNSEVSDKVDVLNKKQKRKREVEEKLESLNAKKHNLVQVLKQILNAEEELKRRNSMQGMAIRPSVPLQGDGANDMGSLNRHIAPRMGSEANLGGDMEGTEADDPLNHNINPRHVLRTSSMSPSSESPIRRPVYNQHMVSHPSRTSLVATGSPSRFAPTGHQGNSGNLPTLSVSGTNYIASSPSPAASGGTSAFRDARLPSPWN</sequence>
<keyword evidence="3" id="KW-1185">Reference proteome</keyword>
<feature type="compositionally biased region" description="Pro residues" evidence="1">
    <location>
        <begin position="96"/>
        <end position="108"/>
    </location>
</feature>
<gene>
    <name evidence="2" type="ORF">SO802_020607</name>
</gene>
<feature type="compositionally biased region" description="Polar residues" evidence="1">
    <location>
        <begin position="358"/>
        <end position="376"/>
    </location>
</feature>
<organism evidence="2 3">
    <name type="scientific">Lithocarpus litseifolius</name>
    <dbReference type="NCBI Taxonomy" id="425828"/>
    <lineage>
        <taxon>Eukaryota</taxon>
        <taxon>Viridiplantae</taxon>
        <taxon>Streptophyta</taxon>
        <taxon>Embryophyta</taxon>
        <taxon>Tracheophyta</taxon>
        <taxon>Spermatophyta</taxon>
        <taxon>Magnoliopsida</taxon>
        <taxon>eudicotyledons</taxon>
        <taxon>Gunneridae</taxon>
        <taxon>Pentapetalae</taxon>
        <taxon>rosids</taxon>
        <taxon>fabids</taxon>
        <taxon>Fagales</taxon>
        <taxon>Fagaceae</taxon>
        <taxon>Lithocarpus</taxon>
    </lineage>
</organism>
<feature type="compositionally biased region" description="Basic and acidic residues" evidence="1">
    <location>
        <begin position="123"/>
        <end position="149"/>
    </location>
</feature>
<feature type="region of interest" description="Disordered" evidence="1">
    <location>
        <begin position="342"/>
        <end position="401"/>
    </location>
</feature>
<dbReference type="EMBL" id="JAZDWU010000007">
    <property type="protein sequence ID" value="KAK9995921.1"/>
    <property type="molecule type" value="Genomic_DNA"/>
</dbReference>
<accession>A0AAW2CDK8</accession>
<feature type="compositionally biased region" description="Low complexity" evidence="1">
    <location>
        <begin position="377"/>
        <end position="390"/>
    </location>
</feature>
<name>A0AAW2CDK8_9ROSI</name>
<evidence type="ECO:0000256" key="1">
    <source>
        <dbReference type="SAM" id="MobiDB-lite"/>
    </source>
</evidence>